<organism evidence="1 2">
    <name type="scientific">Paramecium primaurelia</name>
    <dbReference type="NCBI Taxonomy" id="5886"/>
    <lineage>
        <taxon>Eukaryota</taxon>
        <taxon>Sar</taxon>
        <taxon>Alveolata</taxon>
        <taxon>Ciliophora</taxon>
        <taxon>Intramacronucleata</taxon>
        <taxon>Oligohymenophorea</taxon>
        <taxon>Peniculida</taxon>
        <taxon>Parameciidae</taxon>
        <taxon>Paramecium</taxon>
    </lineage>
</organism>
<proteinExistence type="predicted"/>
<protein>
    <submittedName>
        <fullName evidence="1">Uncharacterized protein</fullName>
    </submittedName>
</protein>
<reference evidence="1" key="1">
    <citation type="submission" date="2021-01" db="EMBL/GenBank/DDBJ databases">
        <authorList>
            <consortium name="Genoscope - CEA"/>
            <person name="William W."/>
        </authorList>
    </citation>
    <scope>NUCLEOTIDE SEQUENCE</scope>
</reference>
<dbReference type="EMBL" id="CAJJDM010000023">
    <property type="protein sequence ID" value="CAD8057103.1"/>
    <property type="molecule type" value="Genomic_DNA"/>
</dbReference>
<evidence type="ECO:0000313" key="2">
    <source>
        <dbReference type="Proteomes" id="UP000688137"/>
    </source>
</evidence>
<gene>
    <name evidence="1" type="ORF">PPRIM_AZ9-3.1.T0250266</name>
</gene>
<dbReference type="GO" id="GO:0042273">
    <property type="term" value="P:ribosomal large subunit biogenesis"/>
    <property type="evidence" value="ECO:0007669"/>
    <property type="project" value="InterPro"/>
</dbReference>
<comment type="caution">
    <text evidence="1">The sequence shown here is derived from an EMBL/GenBank/DDBJ whole genome shotgun (WGS) entry which is preliminary data.</text>
</comment>
<accession>A0A8S1KU62</accession>
<dbReference type="PANTHER" id="PTHR16038">
    <property type="entry name" value="NOP SEVEN ASSOCIATED PROTEIN 1"/>
    <property type="match status" value="1"/>
</dbReference>
<sequence>MQIITGDETGLLKLIDLDKNEVIKKYGEQGKEFKVIQILNLKIVDICFFLVLREQSLLLLDNELNEITQISIDSSPLKGFCDLNHDIYIIYSNRKINHVKYDQDQNLFLQQETINSNDFLPFTNCKDRYVTSAAISNDQTLLIVTYFGVSPSIFNLKQKKLQWQSRNVKNDELDLQVKMHDYDGLFLDDYSVGVITTHQTLRIYSILQQKSQPVSENSLKHSKTKIKLL</sequence>
<dbReference type="Proteomes" id="UP000688137">
    <property type="component" value="Unassembled WGS sequence"/>
</dbReference>
<dbReference type="GO" id="GO:0030687">
    <property type="term" value="C:preribosome, large subunit precursor"/>
    <property type="evidence" value="ECO:0007669"/>
    <property type="project" value="TreeGrafter"/>
</dbReference>
<keyword evidence="2" id="KW-1185">Reference proteome</keyword>
<dbReference type="GO" id="GO:0005730">
    <property type="term" value="C:nucleolus"/>
    <property type="evidence" value="ECO:0007669"/>
    <property type="project" value="InterPro"/>
</dbReference>
<evidence type="ECO:0000313" key="1">
    <source>
        <dbReference type="EMBL" id="CAD8057103.1"/>
    </source>
</evidence>
<dbReference type="AlphaFoldDB" id="A0A8S1KU62"/>
<dbReference type="InterPro" id="IPR037379">
    <property type="entry name" value="WDR74/Nsa1"/>
</dbReference>
<dbReference type="PANTHER" id="PTHR16038:SF4">
    <property type="entry name" value="WD REPEAT-CONTAINING PROTEIN 74"/>
    <property type="match status" value="1"/>
</dbReference>
<name>A0A8S1KU62_PARPR</name>